<sequence>MPDVNVTESRLTRTSAGTVGTGSRTSITSTSTRRARRIVRAVVRAAEAWRATSEAVLTASRWAGRTVRPAGAVVTIAATAGLIAGLVFGWVEWMVAGSASLLLLIMSVPFLFGSRAYAVDLTLARERVVAGHGVTGEIIVRNESARVALPGRLDIPVGSGLVEFGVPFLRPGHSVTETLEIPPLPRGVVTVGPVTTVRSDPIGLLRREHAFDDENELFVHPRTVPLPSTSAGLVRDLEGNASRRLVDADMSFHAIREYAPGDSQRQVHWKSTAKTGRLMVRQYEESLRSRMAVVLGAASQEYLDADEYELAVSAAASLGLRAVRDARDIDIVTGSEIPRVVKGRLRAIRRIPTVTPRQMLDGFSALERSDNTMSVSDVCRLASESNERLSIAFIVVGSRVPLARVRQAALAFPVDTAVAAVVCDERAHPRMQSIAGLTVLTIGTLDDLSGLLVRGATS</sequence>
<feature type="transmembrane region" description="Helical" evidence="2">
    <location>
        <begin position="70"/>
        <end position="91"/>
    </location>
</feature>
<feature type="compositionally biased region" description="Low complexity" evidence="1">
    <location>
        <begin position="17"/>
        <end position="31"/>
    </location>
</feature>
<accession>A0A147F022</accession>
<dbReference type="PATRIC" id="fig|2033.6.peg.1389"/>
<feature type="region of interest" description="Disordered" evidence="1">
    <location>
        <begin position="1"/>
        <end position="31"/>
    </location>
</feature>
<dbReference type="InterPro" id="IPR002881">
    <property type="entry name" value="DUF58"/>
</dbReference>
<feature type="domain" description="DUF58" evidence="3">
    <location>
        <begin position="255"/>
        <end position="332"/>
    </location>
</feature>
<dbReference type="PANTHER" id="PTHR34351:SF1">
    <property type="entry name" value="SLR1927 PROTEIN"/>
    <property type="match status" value="1"/>
</dbReference>
<proteinExistence type="predicted"/>
<dbReference type="RefSeq" id="WP_058622754.1">
    <property type="nucleotide sequence ID" value="NZ_LDRT01000019.1"/>
</dbReference>
<reference evidence="4 5" key="1">
    <citation type="journal article" date="2016" name="Front. Microbiol.">
        <title>Genomic Resource of Rice Seed Associated Bacteria.</title>
        <authorList>
            <person name="Midha S."/>
            <person name="Bansal K."/>
            <person name="Sharma S."/>
            <person name="Kumar N."/>
            <person name="Patil P.P."/>
            <person name="Chaudhry V."/>
            <person name="Patil P.B."/>
        </authorList>
    </citation>
    <scope>NUCLEOTIDE SEQUENCE [LARGE SCALE GENOMIC DNA]</scope>
    <source>
        <strain evidence="4 5">NS220</strain>
    </source>
</reference>
<keyword evidence="2" id="KW-0812">Transmembrane</keyword>
<feature type="compositionally biased region" description="Polar residues" evidence="1">
    <location>
        <begin position="1"/>
        <end position="16"/>
    </location>
</feature>
<dbReference type="PANTHER" id="PTHR34351">
    <property type="entry name" value="SLR1927 PROTEIN-RELATED"/>
    <property type="match status" value="1"/>
</dbReference>
<name>A0A147F022_MICTE</name>
<organism evidence="4 5">
    <name type="scientific">Microbacterium testaceum</name>
    <name type="common">Aureobacterium testaceum</name>
    <name type="synonym">Brevibacterium testaceum</name>
    <dbReference type="NCBI Taxonomy" id="2033"/>
    <lineage>
        <taxon>Bacteria</taxon>
        <taxon>Bacillati</taxon>
        <taxon>Actinomycetota</taxon>
        <taxon>Actinomycetes</taxon>
        <taxon>Micrococcales</taxon>
        <taxon>Microbacteriaceae</taxon>
        <taxon>Microbacterium</taxon>
    </lineage>
</organism>
<evidence type="ECO:0000313" key="5">
    <source>
        <dbReference type="Proteomes" id="UP000075025"/>
    </source>
</evidence>
<comment type="caution">
    <text evidence="4">The sequence shown here is derived from an EMBL/GenBank/DDBJ whole genome shotgun (WGS) entry which is preliminary data.</text>
</comment>
<evidence type="ECO:0000259" key="3">
    <source>
        <dbReference type="Pfam" id="PF01882"/>
    </source>
</evidence>
<keyword evidence="2" id="KW-0472">Membrane</keyword>
<evidence type="ECO:0000256" key="2">
    <source>
        <dbReference type="SAM" id="Phobius"/>
    </source>
</evidence>
<gene>
    <name evidence="4" type="ORF">NS220_03705</name>
</gene>
<dbReference type="AlphaFoldDB" id="A0A147F022"/>
<dbReference type="EMBL" id="LDRT01000019">
    <property type="protein sequence ID" value="KTR96058.1"/>
    <property type="molecule type" value="Genomic_DNA"/>
</dbReference>
<evidence type="ECO:0000256" key="1">
    <source>
        <dbReference type="SAM" id="MobiDB-lite"/>
    </source>
</evidence>
<dbReference type="Pfam" id="PF01882">
    <property type="entry name" value="DUF58"/>
    <property type="match status" value="1"/>
</dbReference>
<dbReference type="Proteomes" id="UP000075025">
    <property type="component" value="Unassembled WGS sequence"/>
</dbReference>
<keyword evidence="2" id="KW-1133">Transmembrane helix</keyword>
<dbReference type="OrthoDB" id="9812729at2"/>
<feature type="transmembrane region" description="Helical" evidence="2">
    <location>
        <begin position="97"/>
        <end position="118"/>
    </location>
</feature>
<protein>
    <recommendedName>
        <fullName evidence="3">DUF58 domain-containing protein</fullName>
    </recommendedName>
</protein>
<evidence type="ECO:0000313" key="4">
    <source>
        <dbReference type="EMBL" id="KTR96058.1"/>
    </source>
</evidence>